<dbReference type="AlphaFoldDB" id="A0A918PGS8"/>
<feature type="transmembrane region" description="Helical" evidence="1">
    <location>
        <begin position="276"/>
        <end position="298"/>
    </location>
</feature>
<dbReference type="RefSeq" id="WP_189621369.1">
    <property type="nucleotide sequence ID" value="NZ_BMZA01000008.1"/>
</dbReference>
<keyword evidence="3" id="KW-1185">Reference proteome</keyword>
<keyword evidence="1" id="KW-0812">Transmembrane</keyword>
<reference evidence="2" key="2">
    <citation type="submission" date="2020-09" db="EMBL/GenBank/DDBJ databases">
        <authorList>
            <person name="Sun Q."/>
            <person name="Kim S."/>
        </authorList>
    </citation>
    <scope>NUCLEOTIDE SEQUENCE</scope>
    <source>
        <strain evidence="2">KCTC 32255</strain>
    </source>
</reference>
<evidence type="ECO:0000313" key="3">
    <source>
        <dbReference type="Proteomes" id="UP000648075"/>
    </source>
</evidence>
<evidence type="ECO:0000313" key="2">
    <source>
        <dbReference type="EMBL" id="GGZ07681.1"/>
    </source>
</evidence>
<dbReference type="PANTHER" id="PTHR47755">
    <property type="entry name" value="CELL DIVISION PROTEIN FTSX"/>
    <property type="match status" value="1"/>
</dbReference>
<dbReference type="PANTHER" id="PTHR47755:SF1">
    <property type="entry name" value="CELL DIVISION PROTEIN FTSX"/>
    <property type="match status" value="1"/>
</dbReference>
<dbReference type="GO" id="GO:0016020">
    <property type="term" value="C:membrane"/>
    <property type="evidence" value="ECO:0007669"/>
    <property type="project" value="InterPro"/>
</dbReference>
<protein>
    <submittedName>
        <fullName evidence="2">Cell division protein FtsX</fullName>
    </submittedName>
</protein>
<proteinExistence type="predicted"/>
<keyword evidence="2" id="KW-0132">Cell division</keyword>
<dbReference type="GO" id="GO:0051301">
    <property type="term" value="P:cell division"/>
    <property type="evidence" value="ECO:0007669"/>
    <property type="project" value="UniProtKB-KW"/>
</dbReference>
<dbReference type="EMBL" id="BMZA01000008">
    <property type="protein sequence ID" value="GGZ07681.1"/>
    <property type="molecule type" value="Genomic_DNA"/>
</dbReference>
<feature type="transmembrane region" description="Helical" evidence="1">
    <location>
        <begin position="175"/>
        <end position="199"/>
    </location>
</feature>
<gene>
    <name evidence="2" type="primary">ftsX</name>
    <name evidence="2" type="ORF">GCM10011614_23270</name>
</gene>
<feature type="transmembrane region" description="Helical" evidence="1">
    <location>
        <begin position="31"/>
        <end position="55"/>
    </location>
</feature>
<name>A0A918PGS8_9SPHN</name>
<comment type="caution">
    <text evidence="2">The sequence shown here is derived from an EMBL/GenBank/DDBJ whole genome shotgun (WGS) entry which is preliminary data.</text>
</comment>
<dbReference type="InterPro" id="IPR004513">
    <property type="entry name" value="FtsX"/>
</dbReference>
<organism evidence="2 3">
    <name type="scientific">Novosphingobium colocasiae</name>
    <dbReference type="NCBI Taxonomy" id="1256513"/>
    <lineage>
        <taxon>Bacteria</taxon>
        <taxon>Pseudomonadati</taxon>
        <taxon>Pseudomonadota</taxon>
        <taxon>Alphaproteobacteria</taxon>
        <taxon>Sphingomonadales</taxon>
        <taxon>Sphingomonadaceae</taxon>
        <taxon>Novosphingobium</taxon>
    </lineage>
</organism>
<reference evidence="2" key="1">
    <citation type="journal article" date="2014" name="Int. J. Syst. Evol. Microbiol.">
        <title>Complete genome sequence of Corynebacterium casei LMG S-19264T (=DSM 44701T), isolated from a smear-ripened cheese.</title>
        <authorList>
            <consortium name="US DOE Joint Genome Institute (JGI-PGF)"/>
            <person name="Walter F."/>
            <person name="Albersmeier A."/>
            <person name="Kalinowski J."/>
            <person name="Ruckert C."/>
        </authorList>
    </citation>
    <scope>NUCLEOTIDE SEQUENCE</scope>
    <source>
        <strain evidence="2">KCTC 32255</strain>
    </source>
</reference>
<sequence>MNALSGRLRSVVAGSDVQLFPQARMSGPMPWVIAIMVAMTAIALAGGLALGNAIFAAKAEIDGGVTVQLLEPRADVRDSQARAAATALGAMQGVRGFRQVPQAEVDALIEPWLGTGTDDDGGLAIPVPALIDVRLDGPASPDRLAAIERALRPVAPSARIDAQSNWLKPVFDAMVSLQVLSIALVALLAGALAAAVLLASRSALGTHREVIEIIHLLGGTDNQVAREFQRSIGFDAAGGGALGLGLALVVILSLARRFDGLGAGLVDNGALVWTDWLLIAAVPVMATLLAMMTARLTVLHALRKML</sequence>
<dbReference type="GO" id="GO:0032153">
    <property type="term" value="C:cell division site"/>
    <property type="evidence" value="ECO:0007669"/>
    <property type="project" value="TreeGrafter"/>
</dbReference>
<feature type="transmembrane region" description="Helical" evidence="1">
    <location>
        <begin position="236"/>
        <end position="256"/>
    </location>
</feature>
<keyword evidence="2" id="KW-0131">Cell cycle</keyword>
<evidence type="ECO:0000256" key="1">
    <source>
        <dbReference type="SAM" id="Phobius"/>
    </source>
</evidence>
<keyword evidence="1" id="KW-0472">Membrane</keyword>
<dbReference type="Proteomes" id="UP000648075">
    <property type="component" value="Unassembled WGS sequence"/>
</dbReference>
<keyword evidence="1" id="KW-1133">Transmembrane helix</keyword>
<accession>A0A918PGS8</accession>